<dbReference type="SUPFAM" id="SSF56784">
    <property type="entry name" value="HAD-like"/>
    <property type="match status" value="1"/>
</dbReference>
<evidence type="ECO:0000313" key="1">
    <source>
        <dbReference type="EMBL" id="MVX58283.1"/>
    </source>
</evidence>
<dbReference type="NCBIfam" id="TIGR01509">
    <property type="entry name" value="HAD-SF-IA-v3"/>
    <property type="match status" value="1"/>
</dbReference>
<keyword evidence="1" id="KW-0378">Hydrolase</keyword>
<dbReference type="SFLD" id="SFLDS00003">
    <property type="entry name" value="Haloacid_Dehalogenase"/>
    <property type="match status" value="1"/>
</dbReference>
<sequence>MTAFIWDLDGTLLDSYEAILAAIQEALGNTDYPFDKEAIRRHILATSVKDFFEKIEKETGSNLKPLYQKALPQFSGEIRLLPGAREILDWAEEQGIQQFVFTHKDGEAHPLLERLDLAAYFREVVTASDGFARKPDPGALYYLLDKYKLNPDQTYYIGDRLLDIEAALAAGIQSINFLNHPESQAIEHLGDISKLPFLQI</sequence>
<dbReference type="SFLD" id="SFLDG01129">
    <property type="entry name" value="C1.5:_HAD__Beta-PGM__Phosphata"/>
    <property type="match status" value="1"/>
</dbReference>
<dbReference type="PANTHER" id="PTHR43434">
    <property type="entry name" value="PHOSPHOGLYCOLATE PHOSPHATASE"/>
    <property type="match status" value="1"/>
</dbReference>
<evidence type="ECO:0000313" key="2">
    <source>
        <dbReference type="Proteomes" id="UP000461595"/>
    </source>
</evidence>
<reference evidence="1 2" key="1">
    <citation type="submission" date="2019-12" db="EMBL/GenBank/DDBJ databases">
        <title>Microbes associate with the intestines of laboratory mice.</title>
        <authorList>
            <person name="Navarre W."/>
            <person name="Wong E."/>
        </authorList>
    </citation>
    <scope>NUCLEOTIDE SEQUENCE [LARGE SCALE GENOMIC DNA]</scope>
    <source>
        <strain evidence="1 2">NM51_B2-22</strain>
    </source>
</reference>
<dbReference type="NCBIfam" id="TIGR01549">
    <property type="entry name" value="HAD-SF-IA-v1"/>
    <property type="match status" value="1"/>
</dbReference>
<organism evidence="1 2">
    <name type="scientific">Streptococcus danieliae</name>
    <dbReference type="NCBI Taxonomy" id="747656"/>
    <lineage>
        <taxon>Bacteria</taxon>
        <taxon>Bacillati</taxon>
        <taxon>Bacillota</taxon>
        <taxon>Bacilli</taxon>
        <taxon>Lactobacillales</taxon>
        <taxon>Streptococcaceae</taxon>
        <taxon>Streptococcus</taxon>
    </lineage>
</organism>
<dbReference type="PANTHER" id="PTHR43434:SF25">
    <property type="entry name" value="PHOSPHOGLYCOLATE PHOSPHATASE"/>
    <property type="match status" value="1"/>
</dbReference>
<dbReference type="EMBL" id="WSRS01000005">
    <property type="protein sequence ID" value="MVX58283.1"/>
    <property type="molecule type" value="Genomic_DNA"/>
</dbReference>
<dbReference type="InterPro" id="IPR041492">
    <property type="entry name" value="HAD_2"/>
</dbReference>
<dbReference type="RefSeq" id="WP_160332111.1">
    <property type="nucleotide sequence ID" value="NZ_WSRS01000005.1"/>
</dbReference>
<dbReference type="GO" id="GO:0008967">
    <property type="term" value="F:phosphoglycolate phosphatase activity"/>
    <property type="evidence" value="ECO:0007669"/>
    <property type="project" value="TreeGrafter"/>
</dbReference>
<dbReference type="InterPro" id="IPR023198">
    <property type="entry name" value="PGP-like_dom2"/>
</dbReference>
<dbReference type="Gene3D" id="3.40.50.1000">
    <property type="entry name" value="HAD superfamily/HAD-like"/>
    <property type="match status" value="1"/>
</dbReference>
<dbReference type="AlphaFoldDB" id="A0A7X3KC66"/>
<dbReference type="InterPro" id="IPR036412">
    <property type="entry name" value="HAD-like_sf"/>
</dbReference>
<name>A0A7X3KC66_9STRE</name>
<dbReference type="Gene3D" id="1.10.150.240">
    <property type="entry name" value="Putative phosphatase, domain 2"/>
    <property type="match status" value="1"/>
</dbReference>
<accession>A0A7X3KC66</accession>
<dbReference type="InterPro" id="IPR006439">
    <property type="entry name" value="HAD-SF_hydro_IA"/>
</dbReference>
<dbReference type="InterPro" id="IPR050155">
    <property type="entry name" value="HAD-like_hydrolase_sf"/>
</dbReference>
<dbReference type="GO" id="GO:0006281">
    <property type="term" value="P:DNA repair"/>
    <property type="evidence" value="ECO:0007669"/>
    <property type="project" value="TreeGrafter"/>
</dbReference>
<dbReference type="Proteomes" id="UP000461595">
    <property type="component" value="Unassembled WGS sequence"/>
</dbReference>
<dbReference type="GO" id="GO:0005829">
    <property type="term" value="C:cytosol"/>
    <property type="evidence" value="ECO:0007669"/>
    <property type="project" value="TreeGrafter"/>
</dbReference>
<dbReference type="OrthoDB" id="9807630at2"/>
<dbReference type="InterPro" id="IPR023214">
    <property type="entry name" value="HAD_sf"/>
</dbReference>
<proteinExistence type="predicted"/>
<protein>
    <submittedName>
        <fullName evidence="1">HAD-IA family hydrolase</fullName>
    </submittedName>
</protein>
<gene>
    <name evidence="1" type="ORF">E5983_01160</name>
</gene>
<comment type="caution">
    <text evidence="1">The sequence shown here is derived from an EMBL/GenBank/DDBJ whole genome shotgun (WGS) entry which is preliminary data.</text>
</comment>
<dbReference type="Pfam" id="PF13419">
    <property type="entry name" value="HAD_2"/>
    <property type="match status" value="1"/>
</dbReference>
<dbReference type="SFLD" id="SFLDG01135">
    <property type="entry name" value="C1.5.6:_HAD__Beta-PGM__Phospha"/>
    <property type="match status" value="1"/>
</dbReference>